<keyword evidence="4" id="KW-0460">Magnesium</keyword>
<dbReference type="Pfam" id="PF03492">
    <property type="entry name" value="Methyltransf_7"/>
    <property type="match status" value="1"/>
</dbReference>
<feature type="region of interest" description="Disordered" evidence="5">
    <location>
        <begin position="1"/>
        <end position="29"/>
    </location>
</feature>
<dbReference type="PANTHER" id="PTHR31009">
    <property type="entry name" value="S-ADENOSYL-L-METHIONINE:CARBOXYL METHYLTRANSFERASE FAMILY PROTEIN"/>
    <property type="match status" value="1"/>
</dbReference>
<dbReference type="Gene3D" id="1.10.1200.270">
    <property type="entry name" value="Methyltransferase, alpha-helical capping domain"/>
    <property type="match status" value="1"/>
</dbReference>
<dbReference type="InterPro" id="IPR042086">
    <property type="entry name" value="MeTrfase_capping"/>
</dbReference>
<dbReference type="STRING" id="93759.A0A1R3HSW5"/>
<evidence type="ECO:0000256" key="2">
    <source>
        <dbReference type="ARBA" id="ARBA00022679"/>
    </source>
</evidence>
<keyword evidence="3" id="KW-0479">Metal-binding</keyword>
<keyword evidence="1 6" id="KW-0489">Methyltransferase</keyword>
<gene>
    <name evidence="6" type="ORF">COLO4_27150</name>
</gene>
<dbReference type="AlphaFoldDB" id="A0A1R3HSW5"/>
<dbReference type="InterPro" id="IPR029063">
    <property type="entry name" value="SAM-dependent_MTases_sf"/>
</dbReference>
<evidence type="ECO:0000313" key="6">
    <source>
        <dbReference type="EMBL" id="OMO73344.1"/>
    </source>
</evidence>
<dbReference type="OrthoDB" id="1523883at2759"/>
<dbReference type="Proteomes" id="UP000187203">
    <property type="component" value="Unassembled WGS sequence"/>
</dbReference>
<dbReference type="GO" id="GO:0008168">
    <property type="term" value="F:methyltransferase activity"/>
    <property type="evidence" value="ECO:0007669"/>
    <property type="project" value="UniProtKB-KW"/>
</dbReference>
<keyword evidence="2" id="KW-0808">Transferase</keyword>
<accession>A0A1R3HSW5</accession>
<keyword evidence="7" id="KW-1185">Reference proteome</keyword>
<comment type="caution">
    <text evidence="6">The sequence shown here is derived from an EMBL/GenBank/DDBJ whole genome shotgun (WGS) entry which is preliminary data.</text>
</comment>
<organism evidence="6 7">
    <name type="scientific">Corchorus olitorius</name>
    <dbReference type="NCBI Taxonomy" id="93759"/>
    <lineage>
        <taxon>Eukaryota</taxon>
        <taxon>Viridiplantae</taxon>
        <taxon>Streptophyta</taxon>
        <taxon>Embryophyta</taxon>
        <taxon>Tracheophyta</taxon>
        <taxon>Spermatophyta</taxon>
        <taxon>Magnoliopsida</taxon>
        <taxon>eudicotyledons</taxon>
        <taxon>Gunneridae</taxon>
        <taxon>Pentapetalae</taxon>
        <taxon>rosids</taxon>
        <taxon>malvids</taxon>
        <taxon>Malvales</taxon>
        <taxon>Malvaceae</taxon>
        <taxon>Grewioideae</taxon>
        <taxon>Apeibeae</taxon>
        <taxon>Corchorus</taxon>
    </lineage>
</organism>
<reference evidence="7" key="1">
    <citation type="submission" date="2013-09" db="EMBL/GenBank/DDBJ databases">
        <title>Corchorus olitorius genome sequencing.</title>
        <authorList>
            <person name="Alam M."/>
            <person name="Haque M.S."/>
            <person name="Islam M.S."/>
            <person name="Emdad E.M."/>
            <person name="Islam M.M."/>
            <person name="Ahmed B."/>
            <person name="Halim A."/>
            <person name="Hossen Q.M.M."/>
            <person name="Hossain M.Z."/>
            <person name="Ahmed R."/>
            <person name="Khan M.M."/>
            <person name="Islam R."/>
            <person name="Rashid M.M."/>
            <person name="Khan S.A."/>
            <person name="Rahman M.S."/>
            <person name="Alam M."/>
            <person name="Yahiya A.S."/>
            <person name="Khan M.S."/>
            <person name="Azam M.S."/>
            <person name="Haque T."/>
            <person name="Lashkar M.Z.H."/>
            <person name="Akhand A.I."/>
            <person name="Morshed G."/>
            <person name="Roy S."/>
            <person name="Uddin K.S."/>
            <person name="Rabeya T."/>
            <person name="Hossain A.S."/>
            <person name="Chowdhury A."/>
            <person name="Snigdha A.R."/>
            <person name="Mortoza M.S."/>
            <person name="Matin S.A."/>
            <person name="Hoque S.M.E."/>
            <person name="Islam M.K."/>
            <person name="Roy D.K."/>
            <person name="Haider R."/>
            <person name="Moosa M.M."/>
            <person name="Elias S.M."/>
            <person name="Hasan A.M."/>
            <person name="Jahan S."/>
            <person name="Shafiuddin M."/>
            <person name="Mahmood N."/>
            <person name="Shommy N.S."/>
        </authorList>
    </citation>
    <scope>NUCLEOTIDE SEQUENCE [LARGE SCALE GENOMIC DNA]</scope>
    <source>
        <strain evidence="7">cv. O-4</strain>
    </source>
</reference>
<evidence type="ECO:0000256" key="1">
    <source>
        <dbReference type="ARBA" id="ARBA00022603"/>
    </source>
</evidence>
<evidence type="ECO:0000256" key="4">
    <source>
        <dbReference type="ARBA" id="ARBA00022842"/>
    </source>
</evidence>
<dbReference type="GO" id="GO:0046872">
    <property type="term" value="F:metal ion binding"/>
    <property type="evidence" value="ECO:0007669"/>
    <property type="project" value="UniProtKB-KW"/>
</dbReference>
<dbReference type="GO" id="GO:0032259">
    <property type="term" value="P:methylation"/>
    <property type="evidence" value="ECO:0007669"/>
    <property type="project" value="UniProtKB-KW"/>
</dbReference>
<sequence>MEMAIEETKLPQPVTMKGGDGPDSYAKNSSFQGSISEEKLNSFNLPLYFPSAKELKALIEKNGHFSIECLNYETTEQAKAADALPKPQNCILHIRAGLEGLIKGHFGTEIVDEFFECFAKKHAETGFVFGENAVDNTLIFMILKRK</sequence>
<dbReference type="InterPro" id="IPR005299">
    <property type="entry name" value="MeTrfase_7"/>
</dbReference>
<dbReference type="EMBL" id="AWUE01019471">
    <property type="protein sequence ID" value="OMO73344.1"/>
    <property type="molecule type" value="Genomic_DNA"/>
</dbReference>
<name>A0A1R3HSW5_9ROSI</name>
<evidence type="ECO:0000256" key="3">
    <source>
        <dbReference type="ARBA" id="ARBA00022723"/>
    </source>
</evidence>
<proteinExistence type="predicted"/>
<protein>
    <submittedName>
        <fullName evidence="6">SAM dependent carboxyl methyltransferase</fullName>
    </submittedName>
</protein>
<dbReference type="SUPFAM" id="SSF53335">
    <property type="entry name" value="S-adenosyl-L-methionine-dependent methyltransferases"/>
    <property type="match status" value="1"/>
</dbReference>
<evidence type="ECO:0000313" key="7">
    <source>
        <dbReference type="Proteomes" id="UP000187203"/>
    </source>
</evidence>
<evidence type="ECO:0000256" key="5">
    <source>
        <dbReference type="SAM" id="MobiDB-lite"/>
    </source>
</evidence>